<organism evidence="1">
    <name type="scientific">Lepeophtheirus salmonis</name>
    <name type="common">Salmon louse</name>
    <name type="synonym">Caligus salmonis</name>
    <dbReference type="NCBI Taxonomy" id="72036"/>
    <lineage>
        <taxon>Eukaryota</taxon>
        <taxon>Metazoa</taxon>
        <taxon>Ecdysozoa</taxon>
        <taxon>Arthropoda</taxon>
        <taxon>Crustacea</taxon>
        <taxon>Multicrustacea</taxon>
        <taxon>Hexanauplia</taxon>
        <taxon>Copepoda</taxon>
        <taxon>Siphonostomatoida</taxon>
        <taxon>Caligidae</taxon>
        <taxon>Lepeophtheirus</taxon>
    </lineage>
</organism>
<reference evidence="1" key="1">
    <citation type="submission" date="2014-05" db="EMBL/GenBank/DDBJ databases">
        <authorList>
            <person name="Chronopoulou M."/>
        </authorList>
    </citation>
    <scope>NUCLEOTIDE SEQUENCE</scope>
    <source>
        <tissue evidence="1">Whole organism</tissue>
    </source>
</reference>
<accession>A0A0K2UV73</accession>
<proteinExistence type="predicted"/>
<protein>
    <submittedName>
        <fullName evidence="1">Uncharacterized protein</fullName>
    </submittedName>
</protein>
<dbReference type="EMBL" id="HACA01024599">
    <property type="protein sequence ID" value="CDW41960.1"/>
    <property type="molecule type" value="Transcribed_RNA"/>
</dbReference>
<name>A0A0K2UV73_LEPSM</name>
<evidence type="ECO:0000313" key="1">
    <source>
        <dbReference type="EMBL" id="CDW41960.1"/>
    </source>
</evidence>
<dbReference type="AlphaFoldDB" id="A0A0K2UV73"/>
<sequence length="21" mass="2556">MEYEKQDRNSLEEKLLLNCSL</sequence>